<comment type="caution">
    <text evidence="2">The sequence shown here is derived from an EMBL/GenBank/DDBJ whole genome shotgun (WGS) entry which is preliminary data.</text>
</comment>
<dbReference type="RefSeq" id="WP_036530579.1">
    <property type="nucleotide sequence ID" value="NZ_JJML01000002.1"/>
</dbReference>
<dbReference type="AlphaFoldDB" id="A0A098TT37"/>
<keyword evidence="3" id="KW-1185">Reference proteome</keyword>
<accession>A0A098TT37</accession>
<organism evidence="2 3">
    <name type="scientific">Neosynechococcus sphagnicola sy1</name>
    <dbReference type="NCBI Taxonomy" id="1497020"/>
    <lineage>
        <taxon>Bacteria</taxon>
        <taxon>Bacillati</taxon>
        <taxon>Cyanobacteriota</taxon>
        <taxon>Cyanophyceae</taxon>
        <taxon>Neosynechococcales</taxon>
        <taxon>Neosynechococcaceae</taxon>
        <taxon>Neosynechococcus</taxon>
    </lineage>
</organism>
<feature type="region of interest" description="Disordered" evidence="1">
    <location>
        <begin position="203"/>
        <end position="222"/>
    </location>
</feature>
<proteinExistence type="predicted"/>
<evidence type="ECO:0000313" key="3">
    <source>
        <dbReference type="Proteomes" id="UP000030170"/>
    </source>
</evidence>
<gene>
    <name evidence="2" type="ORF">DO97_06305</name>
</gene>
<protein>
    <submittedName>
        <fullName evidence="2">Uncharacterized protein</fullName>
    </submittedName>
</protein>
<feature type="compositionally biased region" description="Polar residues" evidence="1">
    <location>
        <begin position="211"/>
        <end position="222"/>
    </location>
</feature>
<feature type="compositionally biased region" description="Polar residues" evidence="1">
    <location>
        <begin position="1"/>
        <end position="12"/>
    </location>
</feature>
<sequence>MSSSSVRSSQGTLERLALESETSPEPTAANAVLSAVLTSGIASSHETDAVELHAEHLMDELFQEVEHVFSEGMKLPSQGVNGASSPMSEQRSTTLLSMQSLSATLEATTPSDLVPYRSQPTAAVTLHDPYDWMPVEATAVADPTLGVGADGTDPTLIHPHPIWRSLDMQQLLLGGGMTLIGLAGIWLASQQSHLAGTPVVNAAASPPSLDLPTSQPWRRSLF</sequence>
<reference evidence="2 3" key="1">
    <citation type="journal article" date="2014" name="Mol. Ecol.">
        <title>Evolution of Synechococcus.</title>
        <authorList>
            <person name="Dvorak P."/>
            <person name="Casamatta D."/>
            <person name="Hasler P."/>
            <person name="Poulickova A."/>
            <person name="Ondrej V."/>
            <person name="Sanges R."/>
        </authorList>
    </citation>
    <scope>NUCLEOTIDE SEQUENCE [LARGE SCALE GENOMIC DNA]</scope>
    <source>
        <strain evidence="2 3">CAUP A 1101</strain>
    </source>
</reference>
<dbReference type="Proteomes" id="UP000030170">
    <property type="component" value="Unassembled WGS sequence"/>
</dbReference>
<evidence type="ECO:0000256" key="1">
    <source>
        <dbReference type="SAM" id="MobiDB-lite"/>
    </source>
</evidence>
<name>A0A098TT37_9CYAN</name>
<dbReference type="EMBL" id="JJML01000002">
    <property type="protein sequence ID" value="KGF73943.1"/>
    <property type="molecule type" value="Genomic_DNA"/>
</dbReference>
<dbReference type="STRING" id="1497020.DO97_06305"/>
<evidence type="ECO:0000313" key="2">
    <source>
        <dbReference type="EMBL" id="KGF73943.1"/>
    </source>
</evidence>
<feature type="region of interest" description="Disordered" evidence="1">
    <location>
        <begin position="1"/>
        <end position="26"/>
    </location>
</feature>